<evidence type="ECO:0000313" key="15">
    <source>
        <dbReference type="Proteomes" id="UP000216885"/>
    </source>
</evidence>
<reference evidence="14 15" key="1">
    <citation type="submission" date="2017-05" db="EMBL/GenBank/DDBJ databases">
        <title>Complete and WGS of Bordetella genogroups.</title>
        <authorList>
            <person name="Spilker T."/>
            <person name="LiPuma J."/>
        </authorList>
    </citation>
    <scope>NUCLEOTIDE SEQUENCE [LARGE SCALE GENOMIC DNA]</scope>
    <source>
        <strain evidence="14 15">AU9919</strain>
    </source>
</reference>
<evidence type="ECO:0000256" key="5">
    <source>
        <dbReference type="ARBA" id="ARBA00022692"/>
    </source>
</evidence>
<dbReference type="InterPro" id="IPR038591">
    <property type="entry name" value="NolW-like_sf"/>
</dbReference>
<comment type="subcellular location">
    <subcellularLocation>
        <location evidence="1 10">Cell outer membrane</location>
    </subcellularLocation>
</comment>
<feature type="compositionally biased region" description="Low complexity" evidence="11">
    <location>
        <begin position="325"/>
        <end position="365"/>
    </location>
</feature>
<evidence type="ECO:0000256" key="10">
    <source>
        <dbReference type="RuleBase" id="RU004004"/>
    </source>
</evidence>
<feature type="signal peptide" evidence="12">
    <location>
        <begin position="1"/>
        <end position="21"/>
    </location>
</feature>
<dbReference type="Pfam" id="PF03958">
    <property type="entry name" value="Secretin_N"/>
    <property type="match status" value="3"/>
</dbReference>
<dbReference type="GO" id="GO:0015627">
    <property type="term" value="C:type II protein secretion system complex"/>
    <property type="evidence" value="ECO:0007669"/>
    <property type="project" value="InterPro"/>
</dbReference>
<dbReference type="InterPro" id="IPR001775">
    <property type="entry name" value="GspD/PilQ"/>
</dbReference>
<organism evidence="14 15">
    <name type="scientific">Bordetella genomosp. 4</name>
    <dbReference type="NCBI Taxonomy" id="463044"/>
    <lineage>
        <taxon>Bacteria</taxon>
        <taxon>Pseudomonadati</taxon>
        <taxon>Pseudomonadota</taxon>
        <taxon>Betaproteobacteria</taxon>
        <taxon>Burkholderiales</taxon>
        <taxon>Alcaligenaceae</taxon>
        <taxon>Bordetella</taxon>
    </lineage>
</organism>
<dbReference type="InterPro" id="IPR004846">
    <property type="entry name" value="T2SS/T3SS_dom"/>
</dbReference>
<evidence type="ECO:0000256" key="6">
    <source>
        <dbReference type="ARBA" id="ARBA00022729"/>
    </source>
</evidence>
<dbReference type="PANTHER" id="PTHR30332">
    <property type="entry name" value="PROBABLE GENERAL SECRETION PATHWAY PROTEIN D"/>
    <property type="match status" value="1"/>
</dbReference>
<keyword evidence="5" id="KW-0812">Transmembrane</keyword>
<proteinExistence type="inferred from homology"/>
<dbReference type="AlphaFoldDB" id="A0A261U1Y8"/>
<dbReference type="Pfam" id="PF05036">
    <property type="entry name" value="SPOR"/>
    <property type="match status" value="1"/>
</dbReference>
<dbReference type="GO" id="GO:0042834">
    <property type="term" value="F:peptidoglycan binding"/>
    <property type="evidence" value="ECO:0007669"/>
    <property type="project" value="InterPro"/>
</dbReference>
<dbReference type="SUPFAM" id="SSF110997">
    <property type="entry name" value="Sporulation related repeat"/>
    <property type="match status" value="1"/>
</dbReference>
<dbReference type="RefSeq" id="WP_094837828.1">
    <property type="nucleotide sequence ID" value="NZ_NEVQ01000013.1"/>
</dbReference>
<evidence type="ECO:0000256" key="7">
    <source>
        <dbReference type="ARBA" id="ARBA00022927"/>
    </source>
</evidence>
<evidence type="ECO:0000256" key="9">
    <source>
        <dbReference type="ARBA" id="ARBA00023237"/>
    </source>
</evidence>
<dbReference type="Gene3D" id="3.30.1370.120">
    <property type="match status" value="3"/>
</dbReference>
<dbReference type="Proteomes" id="UP000216885">
    <property type="component" value="Unassembled WGS sequence"/>
</dbReference>
<protein>
    <submittedName>
        <fullName evidence="14">Type II secretion system protein GspD</fullName>
    </submittedName>
</protein>
<evidence type="ECO:0000256" key="3">
    <source>
        <dbReference type="ARBA" id="ARBA00022448"/>
    </source>
</evidence>
<evidence type="ECO:0000256" key="8">
    <source>
        <dbReference type="ARBA" id="ARBA00023136"/>
    </source>
</evidence>
<dbReference type="InterPro" id="IPR049371">
    <property type="entry name" value="GspD-like_N0"/>
</dbReference>
<keyword evidence="3 10" id="KW-0813">Transport</keyword>
<dbReference type="PANTHER" id="PTHR30332:SF24">
    <property type="entry name" value="SECRETIN GSPD-RELATED"/>
    <property type="match status" value="1"/>
</dbReference>
<dbReference type="InterPro" id="IPR007730">
    <property type="entry name" value="SPOR-like_dom"/>
</dbReference>
<keyword evidence="4" id="KW-1134">Transmembrane beta strand</keyword>
<evidence type="ECO:0000313" key="14">
    <source>
        <dbReference type="EMBL" id="OZI55889.1"/>
    </source>
</evidence>
<evidence type="ECO:0000256" key="12">
    <source>
        <dbReference type="SAM" id="SignalP"/>
    </source>
</evidence>
<feature type="domain" description="SPOR" evidence="13">
    <location>
        <begin position="789"/>
        <end position="865"/>
    </location>
</feature>
<keyword evidence="9" id="KW-0998">Cell outer membrane</keyword>
<dbReference type="Pfam" id="PF21305">
    <property type="entry name" value="type_II_gspD_N0"/>
    <property type="match status" value="1"/>
</dbReference>
<gene>
    <name evidence="14" type="ORF">CAL20_10490</name>
</gene>
<evidence type="ECO:0000256" key="11">
    <source>
        <dbReference type="SAM" id="MobiDB-lite"/>
    </source>
</evidence>
<comment type="caution">
    <text evidence="14">The sequence shown here is derived from an EMBL/GenBank/DDBJ whole genome shotgun (WGS) entry which is preliminary data.</text>
</comment>
<dbReference type="InterPro" id="IPR013356">
    <property type="entry name" value="T2SS_GspD"/>
</dbReference>
<feature type="region of interest" description="Disordered" evidence="11">
    <location>
        <begin position="325"/>
        <end position="387"/>
    </location>
</feature>
<keyword evidence="8" id="KW-0472">Membrane</keyword>
<keyword evidence="7" id="KW-0653">Protein transport</keyword>
<dbReference type="PRINTS" id="PR00811">
    <property type="entry name" value="BCTERIALGSPD"/>
</dbReference>
<dbReference type="InterPro" id="IPR050810">
    <property type="entry name" value="Bact_Secretion_Sys_Channel"/>
</dbReference>
<dbReference type="InterPro" id="IPR036680">
    <property type="entry name" value="SPOR-like_sf"/>
</dbReference>
<dbReference type="Pfam" id="PF00263">
    <property type="entry name" value="Secretin"/>
    <property type="match status" value="1"/>
</dbReference>
<accession>A0A261U1Y8</accession>
<sequence>MRRVRKTTLACLLAIAQVAMPLPVVYAQAQATNDKVSLNFVDTDIPAVLRALSLFTQRNYLVDPRVKGKLTLVSDRPVDRTTALNMLAGSLRMQGYAIVEVDGVTRVVPESDAKLQGSPVVTDALRRSGAPAPVSVAEFARGAQRSEIVTRVFSLKYENAANLLPVLRPLVPPNNPINAYPGNNTLVVTDYADNLDRIAQVIARVDVPSAIDTDVVAVRYGVASDLASLATQLLDAQNSDQTQRISMVADPRTNSVLIRSGSPARTKLARDLINKLDSEQSRPGNLHVVYLRNAQAARLAEVLGGLLNSQSLNAANAANAMAGQTTAQGNNTSTSSNRNASSRNTSLNRSSTGSGSSSSSGNSLSMEQIERDTSSSQAVSYSGGGATIQADPSTNTLIISAPEPLYRSLREVIDQLDQRRAQVLVESLIVEVNDEAAAEFGIQWMTGSGNLNDGSGFVGGTNLGGSGIGTSSTGATTIDQLAGGLTLGVVKGTVDVLGNELINLGVLARALNDTGKANILSTPNLLTLDNESASILVGQTVPFVTGQYVTSGSDGSSNPFQTIEREDVGLKLNIRPQISEGGTVKLDIYQEVSSIDQASSSATTGIVTNKRAIDTSVLVDDGQIIVLGGLLEDSVTTSTNAVPGLSEIPLLGALFRYDSRARTKKNLMVFLRPYVVRDKRDSANVTVNRYDYMRRLQSQAQPGKHWLLPDMQAPLLPPANVPAVGGADYDMRPEALATTMRREPPTTVQTFAVRQFPEPFGGSDPSLPIRASLPLGVSIATDPSALYAEKDSNTTVLQFASVQDEAEANRIVQRVRTSGLNAYSQVGPGGQGYVVRTELARDATTVDTAVALLKELGYRAELVTHL</sequence>
<keyword evidence="15" id="KW-1185">Reference proteome</keyword>
<dbReference type="PROSITE" id="PS51724">
    <property type="entry name" value="SPOR"/>
    <property type="match status" value="1"/>
</dbReference>
<dbReference type="GO" id="GO:0009279">
    <property type="term" value="C:cell outer membrane"/>
    <property type="evidence" value="ECO:0007669"/>
    <property type="project" value="UniProtKB-SubCell"/>
</dbReference>
<name>A0A261U1Y8_9BORD</name>
<keyword evidence="6 12" id="KW-0732">Signal</keyword>
<evidence type="ECO:0000256" key="4">
    <source>
        <dbReference type="ARBA" id="ARBA00022452"/>
    </source>
</evidence>
<dbReference type="EMBL" id="NEVQ01000013">
    <property type="protein sequence ID" value="OZI55889.1"/>
    <property type="molecule type" value="Genomic_DNA"/>
</dbReference>
<evidence type="ECO:0000256" key="2">
    <source>
        <dbReference type="ARBA" id="ARBA00006980"/>
    </source>
</evidence>
<dbReference type="GO" id="GO:0015628">
    <property type="term" value="P:protein secretion by the type II secretion system"/>
    <property type="evidence" value="ECO:0007669"/>
    <property type="project" value="InterPro"/>
</dbReference>
<evidence type="ECO:0000256" key="1">
    <source>
        <dbReference type="ARBA" id="ARBA00004442"/>
    </source>
</evidence>
<dbReference type="InterPro" id="IPR005644">
    <property type="entry name" value="NolW-like"/>
</dbReference>
<evidence type="ECO:0000259" key="13">
    <source>
        <dbReference type="PROSITE" id="PS51724"/>
    </source>
</evidence>
<comment type="similarity">
    <text evidence="2">Belongs to the bacterial secretin family. GSP D subfamily.</text>
</comment>
<dbReference type="NCBIfam" id="TIGR02517">
    <property type="entry name" value="type_II_gspD"/>
    <property type="match status" value="1"/>
</dbReference>
<feature type="chain" id="PRO_5012785812" evidence="12">
    <location>
        <begin position="22"/>
        <end position="866"/>
    </location>
</feature>